<dbReference type="EMBL" id="JAHHDY010000018">
    <property type="protein sequence ID" value="MBT3142622.1"/>
    <property type="molecule type" value="Genomic_DNA"/>
</dbReference>
<dbReference type="InterPro" id="IPR050445">
    <property type="entry name" value="Bact_polysacc_biosynth/exp"/>
</dbReference>
<sequence>MGSIFSLDDFLDMTRRRALLIFVVIVLGTLVSLGLALSKTHEYESAEVLQIVQPKIADDFAKSTVDGSSARRLQMIQQRLMARDMVLEIADRLGVFADQPDKRDSEKVAIIRQAVKIEGVAAARDGYTDDGTISVLTITARMPTPELAQRLAHEFGTRTIELSKQSRREKANETLAFFQAQEQTLAAEISALEDEITKYRNDNNLSLPGSVAFRREEIATINSGLLEIARERIEVERGMELVEKNERRATADRLRGDFQEKLATLDAQSELLLAKKRELEQLIESSPGIERRLASYDRRLTQLRDEMERIAGRRTDAELGLRLEDDRQAERLTVIEEAAQPDFPVTESRKKKAVVGAGLSVFVAFALAIFLDIRNPVLRSSAQVERELGFKPVVTVPYLDTSARKKSVWGRIGQFFSRKPQGPAPTD</sequence>
<feature type="transmembrane region" description="Helical" evidence="2">
    <location>
        <begin position="353"/>
        <end position="371"/>
    </location>
</feature>
<dbReference type="PANTHER" id="PTHR32309:SF31">
    <property type="entry name" value="CAPSULAR EXOPOLYSACCHARIDE FAMILY"/>
    <property type="match status" value="1"/>
</dbReference>
<gene>
    <name evidence="3" type="ORF">KL867_16255</name>
</gene>
<accession>A0ABS5WU42</accession>
<dbReference type="PANTHER" id="PTHR32309">
    <property type="entry name" value="TYROSINE-PROTEIN KINASE"/>
    <property type="match status" value="1"/>
</dbReference>
<protein>
    <submittedName>
        <fullName evidence="3">DUF874 domain-containing protein</fullName>
    </submittedName>
</protein>
<comment type="caution">
    <text evidence="3">The sequence shown here is derived from an EMBL/GenBank/DDBJ whole genome shotgun (WGS) entry which is preliminary data.</text>
</comment>
<proteinExistence type="predicted"/>
<evidence type="ECO:0000256" key="1">
    <source>
        <dbReference type="SAM" id="Coils"/>
    </source>
</evidence>
<keyword evidence="4" id="KW-1185">Reference proteome</keyword>
<organism evidence="3 4">
    <name type="scientific">Falsiruegeria litorea</name>
    <dbReference type="NCBI Taxonomy" id="1280831"/>
    <lineage>
        <taxon>Bacteria</taxon>
        <taxon>Pseudomonadati</taxon>
        <taxon>Pseudomonadota</taxon>
        <taxon>Alphaproteobacteria</taxon>
        <taxon>Rhodobacterales</taxon>
        <taxon>Roseobacteraceae</taxon>
        <taxon>Falsiruegeria</taxon>
    </lineage>
</organism>
<evidence type="ECO:0000256" key="2">
    <source>
        <dbReference type="SAM" id="Phobius"/>
    </source>
</evidence>
<reference evidence="3 4" key="1">
    <citation type="submission" date="2021-05" db="EMBL/GenBank/DDBJ databases">
        <title>Draft genomes of marine bacteria isolated from model chitin particles.</title>
        <authorList>
            <person name="Datta M.S."/>
            <person name="Schwartzman J.A."/>
            <person name="Cordero O."/>
        </authorList>
    </citation>
    <scope>NUCLEOTIDE SEQUENCE [LARGE SCALE GENOMIC DNA]</scope>
    <source>
        <strain evidence="3 4">4E07</strain>
    </source>
</reference>
<keyword evidence="2" id="KW-0472">Membrane</keyword>
<evidence type="ECO:0000313" key="4">
    <source>
        <dbReference type="Proteomes" id="UP000763802"/>
    </source>
</evidence>
<keyword evidence="2" id="KW-1133">Transmembrane helix</keyword>
<dbReference type="Proteomes" id="UP000763802">
    <property type="component" value="Unassembled WGS sequence"/>
</dbReference>
<evidence type="ECO:0000313" key="3">
    <source>
        <dbReference type="EMBL" id="MBT3142622.1"/>
    </source>
</evidence>
<feature type="coiled-coil region" evidence="1">
    <location>
        <begin position="262"/>
        <end position="313"/>
    </location>
</feature>
<keyword evidence="2" id="KW-0812">Transmembrane</keyword>
<feature type="coiled-coil region" evidence="1">
    <location>
        <begin position="175"/>
        <end position="202"/>
    </location>
</feature>
<dbReference type="RefSeq" id="WP_215194039.1">
    <property type="nucleotide sequence ID" value="NZ_JAHHDY010000018.1"/>
</dbReference>
<keyword evidence="1" id="KW-0175">Coiled coil</keyword>
<name>A0ABS5WU42_9RHOB</name>